<dbReference type="InterPro" id="IPR010985">
    <property type="entry name" value="Ribbon_hlx_hlx"/>
</dbReference>
<dbReference type="AlphaFoldDB" id="Q7MBI0"/>
<dbReference type="KEGG" id="vvy:VVP63"/>
<evidence type="ECO:0000313" key="2">
    <source>
        <dbReference type="Proteomes" id="UP000002675"/>
    </source>
</evidence>
<name>Q7MBI0_VIBVY</name>
<dbReference type="GO" id="GO:0006355">
    <property type="term" value="P:regulation of DNA-templated transcription"/>
    <property type="evidence" value="ECO:0007669"/>
    <property type="project" value="InterPro"/>
</dbReference>
<protein>
    <submittedName>
        <fullName evidence="1">Uncharacterized protein</fullName>
    </submittedName>
</protein>
<evidence type="ECO:0000313" key="1">
    <source>
        <dbReference type="EMBL" id="BAC97786.1"/>
    </source>
</evidence>
<dbReference type="SUPFAM" id="SSF47598">
    <property type="entry name" value="Ribbon-helix-helix"/>
    <property type="match status" value="1"/>
</dbReference>
<reference evidence="1 2" key="1">
    <citation type="journal article" date="2003" name="Genome Res.">
        <title>Comparative genome analysis of Vibrio vulnificus, a marine pathogen.</title>
        <authorList>
            <person name="Chen C.Y."/>
            <person name="Wu K.M."/>
            <person name="Chang Y.C."/>
            <person name="Chang C.H."/>
            <person name="Tsai H.C."/>
            <person name="Liao T.L."/>
            <person name="Liu Y.M."/>
            <person name="Chen H.J."/>
            <person name="Shen A.B."/>
            <person name="Li J.C."/>
            <person name="Su T.L."/>
            <person name="Shao C.P."/>
            <person name="Lee C.T."/>
            <person name="Hor L.I."/>
            <person name="Tsai S.F."/>
        </authorList>
    </citation>
    <scope>NUCLEOTIDE SEQUENCE [LARGE SCALE GENOMIC DNA]</scope>
    <source>
        <strain evidence="1 2">YJ016</strain>
        <plasmid evidence="1">pYJ016</plasmid>
    </source>
</reference>
<proteinExistence type="predicted"/>
<accession>Q7MBI0</accession>
<organism evidence="1 2">
    <name type="scientific">Vibrio vulnificus (strain YJ016)</name>
    <dbReference type="NCBI Taxonomy" id="196600"/>
    <lineage>
        <taxon>Bacteria</taxon>
        <taxon>Pseudomonadati</taxon>
        <taxon>Pseudomonadota</taxon>
        <taxon>Gammaproteobacteria</taxon>
        <taxon>Vibrionales</taxon>
        <taxon>Vibrionaceae</taxon>
        <taxon>Vibrio</taxon>
    </lineage>
</organism>
<dbReference type="EMBL" id="AP005352">
    <property type="protein sequence ID" value="BAC97786.1"/>
    <property type="molecule type" value="Genomic_DNA"/>
</dbReference>
<sequence>MSEMLKIKKTGEGHQHPQIEEIKKVITKEATKRLNAELPKSFYLQVKNFAAENDMSITDLTKKALTEFMSQSKIE</sequence>
<dbReference type="Proteomes" id="UP000002675">
    <property type="component" value="Plasmid pYJ016"/>
</dbReference>
<keyword evidence="1" id="KW-0614">Plasmid</keyword>
<dbReference type="InterPro" id="IPR013321">
    <property type="entry name" value="Arc_rbn_hlx_hlx"/>
</dbReference>
<gene>
    <name evidence="1" type="ordered locus">VVP63</name>
</gene>
<dbReference type="Gene3D" id="1.10.1220.10">
    <property type="entry name" value="Met repressor-like"/>
    <property type="match status" value="1"/>
</dbReference>
<geneLocation type="plasmid" evidence="1 2">
    <name>pYJ016</name>
</geneLocation>
<dbReference type="HOGENOM" id="CLU_2670155_0_0_6"/>